<proteinExistence type="predicted"/>
<feature type="chain" id="PRO_5013357568" evidence="1">
    <location>
        <begin position="16"/>
        <end position="98"/>
    </location>
</feature>
<dbReference type="Proteomes" id="UP000183832">
    <property type="component" value="Unassembled WGS sequence"/>
</dbReference>
<keyword evidence="1" id="KW-0732">Signal</keyword>
<gene>
    <name evidence="2" type="ORF">CLUMA_CG011238</name>
</gene>
<keyword evidence="3" id="KW-1185">Reference proteome</keyword>
<name>A0A1J1IC49_9DIPT</name>
<evidence type="ECO:0000256" key="1">
    <source>
        <dbReference type="SAM" id="SignalP"/>
    </source>
</evidence>
<feature type="signal peptide" evidence="1">
    <location>
        <begin position="1"/>
        <end position="15"/>
    </location>
</feature>
<dbReference type="AlphaFoldDB" id="A0A1J1IC49"/>
<evidence type="ECO:0000313" key="2">
    <source>
        <dbReference type="EMBL" id="CRK97863.1"/>
    </source>
</evidence>
<reference evidence="2 3" key="1">
    <citation type="submission" date="2015-04" db="EMBL/GenBank/DDBJ databases">
        <authorList>
            <person name="Syromyatnikov M.Y."/>
            <person name="Popov V.N."/>
        </authorList>
    </citation>
    <scope>NUCLEOTIDE SEQUENCE [LARGE SCALE GENOMIC DNA]</scope>
</reference>
<organism evidence="2 3">
    <name type="scientific">Clunio marinus</name>
    <dbReference type="NCBI Taxonomy" id="568069"/>
    <lineage>
        <taxon>Eukaryota</taxon>
        <taxon>Metazoa</taxon>
        <taxon>Ecdysozoa</taxon>
        <taxon>Arthropoda</taxon>
        <taxon>Hexapoda</taxon>
        <taxon>Insecta</taxon>
        <taxon>Pterygota</taxon>
        <taxon>Neoptera</taxon>
        <taxon>Endopterygota</taxon>
        <taxon>Diptera</taxon>
        <taxon>Nematocera</taxon>
        <taxon>Chironomoidea</taxon>
        <taxon>Chironomidae</taxon>
        <taxon>Clunio</taxon>
    </lineage>
</organism>
<protein>
    <submittedName>
        <fullName evidence="2">CLUMA_CG011238, isoform A</fullName>
    </submittedName>
</protein>
<sequence>MKLLKITIIVNLLCTQHVFKTMKKSKKRRKKNNTKSNCPLVASKDDCQRFMQKHSTGALKLQAKQLTLKDTYACTHKVRDHQFSWVSIVYKSLLNVTM</sequence>
<dbReference type="EMBL" id="CVRI01000047">
    <property type="protein sequence ID" value="CRK97863.1"/>
    <property type="molecule type" value="Genomic_DNA"/>
</dbReference>
<evidence type="ECO:0000313" key="3">
    <source>
        <dbReference type="Proteomes" id="UP000183832"/>
    </source>
</evidence>
<accession>A0A1J1IC49</accession>